<dbReference type="Proteomes" id="UP000005819">
    <property type="component" value="Unassembled WGS sequence"/>
</dbReference>
<reference evidence="2" key="2">
    <citation type="submission" date="2013-09" db="EMBL/GenBank/DDBJ databases">
        <title>Draft genome sequence of Alistipes putredinis (DSM 17216).</title>
        <authorList>
            <person name="Sudarsanam P."/>
            <person name="Ley R."/>
            <person name="Guruge J."/>
            <person name="Turnbaugh P.J."/>
            <person name="Mahowald M."/>
            <person name="Liep D."/>
            <person name="Gordon J."/>
        </authorList>
    </citation>
    <scope>NUCLEOTIDE SEQUENCE</scope>
    <source>
        <strain evidence="2">DSM 17216</strain>
    </source>
</reference>
<keyword evidence="1" id="KW-0472">Membrane</keyword>
<proteinExistence type="predicted"/>
<protein>
    <submittedName>
        <fullName evidence="2">Uncharacterized protein</fullName>
    </submittedName>
</protein>
<keyword evidence="1" id="KW-0812">Transmembrane</keyword>
<evidence type="ECO:0000313" key="3">
    <source>
        <dbReference type="Proteomes" id="UP000005819"/>
    </source>
</evidence>
<organism evidence="2 3">
    <name type="scientific">Alistipes putredinis DSM 17216</name>
    <dbReference type="NCBI Taxonomy" id="445970"/>
    <lineage>
        <taxon>Bacteria</taxon>
        <taxon>Pseudomonadati</taxon>
        <taxon>Bacteroidota</taxon>
        <taxon>Bacteroidia</taxon>
        <taxon>Bacteroidales</taxon>
        <taxon>Rikenellaceae</taxon>
        <taxon>Alistipes</taxon>
    </lineage>
</organism>
<reference evidence="2" key="1">
    <citation type="submission" date="2007-10" db="EMBL/GenBank/DDBJ databases">
        <authorList>
            <person name="Fulton L."/>
            <person name="Clifton S."/>
            <person name="Fulton B."/>
            <person name="Xu J."/>
            <person name="Minx P."/>
            <person name="Pepin K.H."/>
            <person name="Johnson M."/>
            <person name="Thiruvilangam P."/>
            <person name="Bhonagiri V."/>
            <person name="Nash W.E."/>
            <person name="Mardis E.R."/>
            <person name="Wilson R.K."/>
        </authorList>
    </citation>
    <scope>NUCLEOTIDE SEQUENCE [LARGE SCALE GENOMIC DNA]</scope>
    <source>
        <strain evidence="2">DSM 17216</strain>
    </source>
</reference>
<comment type="caution">
    <text evidence="2">The sequence shown here is derived from an EMBL/GenBank/DDBJ whole genome shotgun (WGS) entry which is preliminary data.</text>
</comment>
<keyword evidence="3" id="KW-1185">Reference proteome</keyword>
<accession>B0MW18</accession>
<dbReference type="AlphaFoldDB" id="B0MW18"/>
<dbReference type="HOGENOM" id="CLU_2420490_0_0_10"/>
<sequence>MIFKFYIIYCNTHERHLCFDHLILNIMLMKKLLLYILIGGILLIGTYGCANYEEDLLDEISPKQMLATVTTEIELADAVYHRDTVLDPAAE</sequence>
<gene>
    <name evidence="2" type="ORF">ALIPUT_01249</name>
</gene>
<evidence type="ECO:0000256" key="1">
    <source>
        <dbReference type="SAM" id="Phobius"/>
    </source>
</evidence>
<keyword evidence="1" id="KW-1133">Transmembrane helix</keyword>
<evidence type="ECO:0000313" key="2">
    <source>
        <dbReference type="EMBL" id="EDS03430.1"/>
    </source>
</evidence>
<feature type="transmembrane region" description="Helical" evidence="1">
    <location>
        <begin position="32"/>
        <end position="50"/>
    </location>
</feature>
<dbReference type="EMBL" id="ABFK02000018">
    <property type="protein sequence ID" value="EDS03430.1"/>
    <property type="molecule type" value="Genomic_DNA"/>
</dbReference>
<name>B0MW18_9BACT</name>